<dbReference type="Proteomes" id="UP000009230">
    <property type="component" value="Chromosome"/>
</dbReference>
<organism evidence="2 3">
    <name type="scientific">Marinomonas posidonica (strain CECT 7376 / NCIMB 14433 / IVIA-Po-181)</name>
    <dbReference type="NCBI Taxonomy" id="491952"/>
    <lineage>
        <taxon>Bacteria</taxon>
        <taxon>Pseudomonadati</taxon>
        <taxon>Pseudomonadota</taxon>
        <taxon>Gammaproteobacteria</taxon>
        <taxon>Oceanospirillales</taxon>
        <taxon>Oceanospirillaceae</taxon>
        <taxon>Marinomonas</taxon>
    </lineage>
</organism>
<keyword evidence="3" id="KW-1185">Reference proteome</keyword>
<dbReference type="EMBL" id="CP002771">
    <property type="protein sequence ID" value="AEF55116.1"/>
    <property type="molecule type" value="Genomic_DNA"/>
</dbReference>
<name>F6CTK1_MARPP</name>
<proteinExistence type="predicted"/>
<sequence>MTKSTPIDLPNKGYLLPDAVAMWPPAWWTWLVLAMLCILLIGTLLKLLKRHKKRAYRREALGILKQQTSNQIDNSHIILCHELIRRCLISAGQEQQAALSSRELIPSLDQHMSKKHNFAQLGEAFIVAPYQANTKVSAKEIQKMLTTTCYWIRKHHA</sequence>
<reference evidence="2 3" key="1">
    <citation type="journal article" date="2012" name="Stand. Genomic Sci.">
        <title>Complete genome sequence of Marinomonas posidonica type strain (IVIA-Po-181(T)).</title>
        <authorList>
            <person name="Lucas-Elio P."/>
            <person name="Goodwin L."/>
            <person name="Woyke T."/>
            <person name="Pitluck S."/>
            <person name="Nolan M."/>
            <person name="Kyrpides N.C."/>
            <person name="Detter J.C."/>
            <person name="Copeland A."/>
            <person name="Lu M."/>
            <person name="Bruce D."/>
            <person name="Detter C."/>
            <person name="Tapia R."/>
            <person name="Han S."/>
            <person name="Land M.L."/>
            <person name="Ivanova N."/>
            <person name="Mikhailova N."/>
            <person name="Johnston A.W."/>
            <person name="Sanchez-Amat A."/>
        </authorList>
    </citation>
    <scope>NUCLEOTIDE SEQUENCE [LARGE SCALE GENOMIC DNA]</scope>
    <source>
        <strain evidence="3">CECT 7376 / NCIMB 14433 / IVIA-Po-181</strain>
    </source>
</reference>
<dbReference type="HOGENOM" id="CLU_113195_0_0_6"/>
<protein>
    <recommendedName>
        <fullName evidence="4">DUF4381 domain-containing protein</fullName>
    </recommendedName>
</protein>
<evidence type="ECO:0000256" key="1">
    <source>
        <dbReference type="SAM" id="Phobius"/>
    </source>
</evidence>
<keyword evidence="1" id="KW-0472">Membrane</keyword>
<dbReference type="KEGG" id="mpc:Mar181_2078"/>
<accession>F6CTK1</accession>
<keyword evidence="1" id="KW-1133">Transmembrane helix</keyword>
<evidence type="ECO:0000313" key="3">
    <source>
        <dbReference type="Proteomes" id="UP000009230"/>
    </source>
</evidence>
<gene>
    <name evidence="2" type="ordered locus">Mar181_2078</name>
</gene>
<dbReference type="eggNOG" id="ENOG50338HW">
    <property type="taxonomic scope" value="Bacteria"/>
</dbReference>
<keyword evidence="1" id="KW-0812">Transmembrane</keyword>
<feature type="transmembrane region" description="Helical" evidence="1">
    <location>
        <begin position="27"/>
        <end position="48"/>
    </location>
</feature>
<dbReference type="OrthoDB" id="6106351at2"/>
<dbReference type="RefSeq" id="WP_013796591.1">
    <property type="nucleotide sequence ID" value="NC_015559.1"/>
</dbReference>
<dbReference type="AlphaFoldDB" id="F6CTK1"/>
<evidence type="ECO:0008006" key="4">
    <source>
        <dbReference type="Google" id="ProtNLM"/>
    </source>
</evidence>
<dbReference type="STRING" id="491952.Mar181_2078"/>
<evidence type="ECO:0000313" key="2">
    <source>
        <dbReference type="EMBL" id="AEF55116.1"/>
    </source>
</evidence>
<dbReference type="InterPro" id="IPR025489">
    <property type="entry name" value="DUF4381"/>
</dbReference>
<dbReference type="Pfam" id="PF14316">
    <property type="entry name" value="DUF4381"/>
    <property type="match status" value="1"/>
</dbReference>